<dbReference type="Proteomes" id="UP000516052">
    <property type="component" value="Chromosome"/>
</dbReference>
<keyword evidence="2" id="KW-0472">Membrane</keyword>
<dbReference type="InterPro" id="IPR052016">
    <property type="entry name" value="Bact_Sigma-Reg"/>
</dbReference>
<feature type="domain" description="PPM-type phosphatase" evidence="3">
    <location>
        <begin position="148"/>
        <end position="371"/>
    </location>
</feature>
<gene>
    <name evidence="4" type="ORF">IAG44_04290</name>
</gene>
<keyword evidence="2" id="KW-0812">Transmembrane</keyword>
<dbReference type="EMBL" id="CP060828">
    <property type="protein sequence ID" value="QNP68754.1"/>
    <property type="molecule type" value="Genomic_DNA"/>
</dbReference>
<sequence length="376" mass="39726">MSGSRRTRPVEAAEAVGPPGNVQLALGVVGLTVLVEALGELSGSAVLLLGLLVFLPGAAAALCTVRQTAWVAGWTAVVVTTTVLTRGPAGHWLDRVLLIVITITLGVASTYACGYRIRREREMLRLRSTAAAMQRHILHPLPLVTSDVLVSGVYEPLQEDRLVGGDIYDVVDSPWGTRVLIGDVQGKGLAAVGAAFAVIGAFREAAHREPTLTALVDALDAAVVRHNVYAGDTGEDERFVTALILGIDRETETQAVNCGHVLPYLVHDGKVTVPQLDSGVPLGLSELAAEPTTVGWFDFPPHATLVLSTDGLTETRAASGVFYPAEDRLTALTALPGLSPTTLPQALYDDARAYAGHGGRHDDVAILTVRRAPRRP</sequence>
<dbReference type="KEGG" id="sroi:IAG44_04290"/>
<dbReference type="AlphaFoldDB" id="A0A7H0I7I8"/>
<dbReference type="RefSeq" id="WP_187745793.1">
    <property type="nucleotide sequence ID" value="NZ_CP060828.1"/>
</dbReference>
<dbReference type="PANTHER" id="PTHR43156">
    <property type="entry name" value="STAGE II SPORULATION PROTEIN E-RELATED"/>
    <property type="match status" value="1"/>
</dbReference>
<dbReference type="GO" id="GO:0016791">
    <property type="term" value="F:phosphatase activity"/>
    <property type="evidence" value="ECO:0007669"/>
    <property type="project" value="TreeGrafter"/>
</dbReference>
<proteinExistence type="predicted"/>
<dbReference type="InterPro" id="IPR036457">
    <property type="entry name" value="PPM-type-like_dom_sf"/>
</dbReference>
<feature type="transmembrane region" description="Helical" evidence="2">
    <location>
        <begin position="45"/>
        <end position="63"/>
    </location>
</feature>
<accession>A0A7H0I7I8</accession>
<evidence type="ECO:0000313" key="5">
    <source>
        <dbReference type="Proteomes" id="UP000516052"/>
    </source>
</evidence>
<dbReference type="Gene3D" id="3.60.40.10">
    <property type="entry name" value="PPM-type phosphatase domain"/>
    <property type="match status" value="1"/>
</dbReference>
<keyword evidence="2" id="KW-1133">Transmembrane helix</keyword>
<evidence type="ECO:0000313" key="4">
    <source>
        <dbReference type="EMBL" id="QNP68754.1"/>
    </source>
</evidence>
<reference evidence="4 5" key="1">
    <citation type="submission" date="2020-08" db="EMBL/GenBank/DDBJ databases">
        <title>A novel species.</title>
        <authorList>
            <person name="Gao J."/>
        </authorList>
    </citation>
    <scope>NUCLEOTIDE SEQUENCE [LARGE SCALE GENOMIC DNA]</scope>
    <source>
        <strain evidence="4 5">CRXT-G-22</strain>
    </source>
</reference>
<dbReference type="InterPro" id="IPR001932">
    <property type="entry name" value="PPM-type_phosphatase-like_dom"/>
</dbReference>
<evidence type="ECO:0000256" key="1">
    <source>
        <dbReference type="ARBA" id="ARBA00022801"/>
    </source>
</evidence>
<dbReference type="PANTHER" id="PTHR43156:SF2">
    <property type="entry name" value="STAGE II SPORULATION PROTEIN E"/>
    <property type="match status" value="1"/>
</dbReference>
<feature type="transmembrane region" description="Helical" evidence="2">
    <location>
        <begin position="70"/>
        <end position="89"/>
    </location>
</feature>
<evidence type="ECO:0000256" key="2">
    <source>
        <dbReference type="SAM" id="Phobius"/>
    </source>
</evidence>
<keyword evidence="5" id="KW-1185">Reference proteome</keyword>
<dbReference type="Pfam" id="PF07228">
    <property type="entry name" value="SpoIIE"/>
    <property type="match status" value="1"/>
</dbReference>
<feature type="transmembrane region" description="Helical" evidence="2">
    <location>
        <begin position="95"/>
        <end position="117"/>
    </location>
</feature>
<dbReference type="SUPFAM" id="SSF81606">
    <property type="entry name" value="PP2C-like"/>
    <property type="match status" value="1"/>
</dbReference>
<dbReference type="SMART" id="SM00331">
    <property type="entry name" value="PP2C_SIG"/>
    <property type="match status" value="1"/>
</dbReference>
<name>A0A7H0I7I8_9ACTN</name>
<keyword evidence="1" id="KW-0378">Hydrolase</keyword>
<dbReference type="FunFam" id="3.60.40.10:FF:000058">
    <property type="entry name" value="Stage II sporulation protein E"/>
    <property type="match status" value="1"/>
</dbReference>
<organism evidence="4 5">
    <name type="scientific">Streptomyces roseirectus</name>
    <dbReference type="NCBI Taxonomy" id="2768066"/>
    <lineage>
        <taxon>Bacteria</taxon>
        <taxon>Bacillati</taxon>
        <taxon>Actinomycetota</taxon>
        <taxon>Actinomycetes</taxon>
        <taxon>Kitasatosporales</taxon>
        <taxon>Streptomycetaceae</taxon>
        <taxon>Streptomyces</taxon>
    </lineage>
</organism>
<protein>
    <submittedName>
        <fullName evidence="4">Serine/threonine-protein phosphatase</fullName>
    </submittedName>
</protein>
<evidence type="ECO:0000259" key="3">
    <source>
        <dbReference type="SMART" id="SM00331"/>
    </source>
</evidence>